<keyword evidence="2" id="KW-1185">Reference proteome</keyword>
<sequence length="319" mass="37483">MQYSDWQYWFWIKRLQKGHSLERWALRHLHHKDYLNLLAERVVEFNKLHRRPCHVQINSIWIDGTPQATAKARTKDVKCELADLLYIVEELNHKGDIVCRKGILLQGKNTIHPRKIDSGNSTRKERALFEKLDRRYKLTLNAGMSKTSTIIGQYLFDSVVKEGLSDCARFLLMPKKLCWFHDFIFNCSPFHVTWPKRETSNEMVFGQGLTEAILEMYSSTGLGKEIIAPTKCEWSRMVLDLENRYKGVEMKGYDRQKRHYSSDTFSFTVNKRFSQNPQFNAESYYPNDEIIDSGSLPYISIIKVSVQYPEQDEPNKRVN</sequence>
<dbReference type="EMBL" id="JACYFC010000004">
    <property type="protein sequence ID" value="MBD5771859.1"/>
    <property type="molecule type" value="Genomic_DNA"/>
</dbReference>
<protein>
    <submittedName>
        <fullName evidence="1">Uncharacterized protein</fullName>
    </submittedName>
</protein>
<gene>
    <name evidence="1" type="ORF">IF202_12465</name>
</gene>
<dbReference type="RefSeq" id="WP_191595252.1">
    <property type="nucleotide sequence ID" value="NZ_JACYFC010000004.1"/>
</dbReference>
<organism evidence="1 2">
    <name type="scientific">Marinomonas colpomeniae</name>
    <dbReference type="NCBI Taxonomy" id="2774408"/>
    <lineage>
        <taxon>Bacteria</taxon>
        <taxon>Pseudomonadati</taxon>
        <taxon>Pseudomonadota</taxon>
        <taxon>Gammaproteobacteria</taxon>
        <taxon>Oceanospirillales</taxon>
        <taxon>Oceanospirillaceae</taxon>
        <taxon>Marinomonas</taxon>
    </lineage>
</organism>
<reference evidence="1 2" key="1">
    <citation type="submission" date="2020-09" db="EMBL/GenBank/DDBJ databases">
        <title>Marinomonas sp. nov., isolated from the cysticercosis algae of Qingdao, China.</title>
        <authorList>
            <person name="Sun X."/>
        </authorList>
    </citation>
    <scope>NUCLEOTIDE SEQUENCE [LARGE SCALE GENOMIC DNA]</scope>
    <source>
        <strain evidence="1 2">SM2066</strain>
    </source>
</reference>
<proteinExistence type="predicted"/>
<name>A0ABR8P0P3_9GAMM</name>
<accession>A0ABR8P0P3</accession>
<comment type="caution">
    <text evidence="1">The sequence shown here is derived from an EMBL/GenBank/DDBJ whole genome shotgun (WGS) entry which is preliminary data.</text>
</comment>
<dbReference type="Proteomes" id="UP000604161">
    <property type="component" value="Unassembled WGS sequence"/>
</dbReference>
<evidence type="ECO:0000313" key="1">
    <source>
        <dbReference type="EMBL" id="MBD5771859.1"/>
    </source>
</evidence>
<evidence type="ECO:0000313" key="2">
    <source>
        <dbReference type="Proteomes" id="UP000604161"/>
    </source>
</evidence>